<proteinExistence type="predicted"/>
<dbReference type="Proteomes" id="UP000003860">
    <property type="component" value="Unassembled WGS sequence"/>
</dbReference>
<organism evidence="2 3">
    <name type="scientific">Ruminiclostridium papyrosolvens DSM 2782</name>
    <dbReference type="NCBI Taxonomy" id="588581"/>
    <lineage>
        <taxon>Bacteria</taxon>
        <taxon>Bacillati</taxon>
        <taxon>Bacillota</taxon>
        <taxon>Clostridia</taxon>
        <taxon>Eubacteriales</taxon>
        <taxon>Oscillospiraceae</taxon>
        <taxon>Ruminiclostridium</taxon>
    </lineage>
</organism>
<comment type="caution">
    <text evidence="2">The sequence shown here is derived from an EMBL/GenBank/DDBJ whole genome shotgun (WGS) entry which is preliminary data.</text>
</comment>
<evidence type="ECO:0000259" key="1">
    <source>
        <dbReference type="Pfam" id="PF13248"/>
    </source>
</evidence>
<reference evidence="2" key="1">
    <citation type="submission" date="2009-07" db="EMBL/GenBank/DDBJ databases">
        <authorList>
            <consortium name="US DOE Joint Genome Institute (JGI-PGF)"/>
            <person name="Lucas S."/>
            <person name="Copeland A."/>
            <person name="Lapidus A."/>
            <person name="Glavina del Rio T."/>
            <person name="Tice H."/>
            <person name="Bruce D."/>
            <person name="Goodwin L."/>
            <person name="Pitluck S."/>
            <person name="Larimer F."/>
            <person name="Land M.L."/>
            <person name="Mouttaki H."/>
            <person name="He Z."/>
            <person name="Zhou J."/>
            <person name="Hemme C.L."/>
        </authorList>
    </citation>
    <scope>NUCLEOTIDE SEQUENCE</scope>
    <source>
        <strain evidence="2">DSM 2782</strain>
    </source>
</reference>
<dbReference type="STRING" id="588581.Cpap_0924"/>
<dbReference type="RefSeq" id="WP_004621708.1">
    <property type="nucleotide sequence ID" value="NZ_ACXX02000015.1"/>
</dbReference>
<dbReference type="InterPro" id="IPR059113">
    <property type="entry name" value="Znf_ribbon"/>
</dbReference>
<name>F1TH71_9FIRM</name>
<feature type="domain" description="Putative zinc-ribbon" evidence="1">
    <location>
        <begin position="68"/>
        <end position="90"/>
    </location>
</feature>
<gene>
    <name evidence="2" type="ORF">Cpap_0924</name>
</gene>
<sequence length="95" mass="10586">MEIILFLFFTILSFCILYLIIQSAIDGSKTAEEIRQIRMILQKQYGESLKQNIPSDNNYEAMDVPYDTCPACGATVKLDNNTCPSCGLNLNGENG</sequence>
<evidence type="ECO:0000313" key="2">
    <source>
        <dbReference type="EMBL" id="EGD46311.1"/>
    </source>
</evidence>
<protein>
    <recommendedName>
        <fullName evidence="1">Putative zinc-ribbon domain-containing protein</fullName>
    </recommendedName>
</protein>
<dbReference type="EMBL" id="ACXX02000015">
    <property type="protein sequence ID" value="EGD46311.1"/>
    <property type="molecule type" value="Genomic_DNA"/>
</dbReference>
<dbReference type="eggNOG" id="ENOG5033M99">
    <property type="taxonomic scope" value="Bacteria"/>
</dbReference>
<evidence type="ECO:0000313" key="3">
    <source>
        <dbReference type="Proteomes" id="UP000003860"/>
    </source>
</evidence>
<dbReference type="Pfam" id="PF13248">
    <property type="entry name" value="Zn_ribbon_3"/>
    <property type="match status" value="1"/>
</dbReference>
<reference evidence="2" key="2">
    <citation type="submission" date="2011-01" db="EMBL/GenBank/DDBJ databases">
        <title>The Non-contiguous Finished genome of Clostridium papyrosolvens.</title>
        <authorList>
            <person name="Lucas S."/>
            <person name="Copeland A."/>
            <person name="Lapidus A."/>
            <person name="Cheng J.-F."/>
            <person name="Goodwin L."/>
            <person name="Pitluck S."/>
            <person name="Misra M."/>
            <person name="Chertkov O."/>
            <person name="Detter J.C."/>
            <person name="Han C."/>
            <person name="Tapia R."/>
            <person name="Land M."/>
            <person name="Hauser L."/>
            <person name="Kyrpides N."/>
            <person name="Ivanova N."/>
            <person name="Pagani I."/>
            <person name="Mouttaki H."/>
            <person name="He Z."/>
            <person name="Zhou J."/>
            <person name="Hemme C.L."/>
            <person name="Woyke T."/>
        </authorList>
    </citation>
    <scope>NUCLEOTIDE SEQUENCE [LARGE SCALE GENOMIC DNA]</scope>
    <source>
        <strain evidence="2">DSM 2782</strain>
    </source>
</reference>
<keyword evidence="3" id="KW-1185">Reference proteome</keyword>
<dbReference type="OrthoDB" id="1739973at2"/>
<dbReference type="AlphaFoldDB" id="F1TH71"/>
<accession>F1TH71</accession>